<dbReference type="RefSeq" id="WP_207248518.1">
    <property type="nucleotide sequence ID" value="NZ_JAFMOF010000005.1"/>
</dbReference>
<evidence type="ECO:0000256" key="1">
    <source>
        <dbReference type="SAM" id="MobiDB-lite"/>
    </source>
</evidence>
<reference evidence="3" key="1">
    <citation type="submission" date="2021-03" db="EMBL/GenBank/DDBJ databases">
        <title>Streptomyces strains.</title>
        <authorList>
            <person name="Lund M.B."/>
            <person name="Toerring T."/>
        </authorList>
    </citation>
    <scope>NUCLEOTIDE SEQUENCE</scope>
    <source>
        <strain evidence="3">JCM 4242</strain>
    </source>
</reference>
<accession>A0A939JTJ7</accession>
<evidence type="ECO:0000313" key="3">
    <source>
        <dbReference type="EMBL" id="MBO0656535.1"/>
    </source>
</evidence>
<feature type="chain" id="PRO_5037697254" evidence="2">
    <location>
        <begin position="30"/>
        <end position="237"/>
    </location>
</feature>
<dbReference type="EMBL" id="JAFMOF010000005">
    <property type="protein sequence ID" value="MBO0656535.1"/>
    <property type="molecule type" value="Genomic_DNA"/>
</dbReference>
<feature type="compositionally biased region" description="Low complexity" evidence="1">
    <location>
        <begin position="139"/>
        <end position="155"/>
    </location>
</feature>
<protein>
    <submittedName>
        <fullName evidence="3">Uncharacterized protein</fullName>
    </submittedName>
</protein>
<evidence type="ECO:0000256" key="2">
    <source>
        <dbReference type="SAM" id="SignalP"/>
    </source>
</evidence>
<name>A0A939JTJ7_9ACTN</name>
<gene>
    <name evidence="3" type="ORF">J1792_28485</name>
</gene>
<feature type="region of interest" description="Disordered" evidence="1">
    <location>
        <begin position="131"/>
        <end position="184"/>
    </location>
</feature>
<feature type="signal peptide" evidence="2">
    <location>
        <begin position="1"/>
        <end position="29"/>
    </location>
</feature>
<keyword evidence="4" id="KW-1185">Reference proteome</keyword>
<organism evidence="3 4">
    <name type="scientific">Streptomyces triculaminicus</name>
    <dbReference type="NCBI Taxonomy" id="2816232"/>
    <lineage>
        <taxon>Bacteria</taxon>
        <taxon>Bacillati</taxon>
        <taxon>Actinomycetota</taxon>
        <taxon>Actinomycetes</taxon>
        <taxon>Kitasatosporales</taxon>
        <taxon>Streptomycetaceae</taxon>
        <taxon>Streptomyces</taxon>
    </lineage>
</organism>
<evidence type="ECO:0000313" key="4">
    <source>
        <dbReference type="Proteomes" id="UP000664781"/>
    </source>
</evidence>
<dbReference type="AlphaFoldDB" id="A0A939JTJ7"/>
<comment type="caution">
    <text evidence="3">The sequence shown here is derived from an EMBL/GenBank/DDBJ whole genome shotgun (WGS) entry which is preliminary data.</text>
</comment>
<sequence length="237" mass="23896">MSVKSRLAATAVLTAAVAAVVYPTAGAFAVDKPDHDARPKTTTVRQVLLPDGSHASLTTGSGGTSVTVTTHGTRRRTIDAARPSADLDRLHLRIIDGGGTRPTLRAQLDGSRLTHYYDFASGTLRHTPEAAATTTGHQAVTGAASGPATGAVVAPATPPAVSPQGTPQTAPAAHRPPHDTSGNPVKRVVEAGQVIKASHDVGDAVTPALAGGVALLAVGGGAYGVRVALRRNGRTEG</sequence>
<proteinExistence type="predicted"/>
<keyword evidence="2" id="KW-0732">Signal</keyword>
<dbReference type="Proteomes" id="UP000664781">
    <property type="component" value="Unassembled WGS sequence"/>
</dbReference>